<feature type="transmembrane region" description="Helical" evidence="14">
    <location>
        <begin position="57"/>
        <end position="78"/>
    </location>
</feature>
<feature type="domain" description="Fatty acid hydroxylase" evidence="15">
    <location>
        <begin position="65"/>
        <end position="208"/>
    </location>
</feature>
<feature type="transmembrane region" description="Helical" evidence="14">
    <location>
        <begin position="141"/>
        <end position="159"/>
    </location>
</feature>
<feature type="transmembrane region" description="Helical" evidence="14">
    <location>
        <begin position="113"/>
        <end position="135"/>
    </location>
</feature>
<comment type="subcellular location">
    <subcellularLocation>
        <location evidence="2">Endoplasmic reticulum membrane</location>
        <topology evidence="2">Multi-pass membrane protein</topology>
    </subcellularLocation>
</comment>
<sequence>MSTIQVDNSENPIRLFKSDFLEFFTHISPLAVVIIWLPVVFFFLVRGILQRPAQSGWVFIPAAYALGLFLWTLAEYLLHRFLFHHHPKNPAHERIFFLFHGVHHAQPRVKTRLVMPPVVSIPLALLFYGLFWLVLGVLLSAGHWVGPMFSGFITGYLMYDLTHYATHHFNFRSGYFKMVRKHHMHHHFQTPEQRFGVSSPLWDYVFKTYPK</sequence>
<evidence type="ECO:0000256" key="14">
    <source>
        <dbReference type="SAM" id="Phobius"/>
    </source>
</evidence>
<keyword evidence="6" id="KW-0256">Endoplasmic reticulum</keyword>
<evidence type="ECO:0000256" key="13">
    <source>
        <dbReference type="ARBA" id="ARBA00023160"/>
    </source>
</evidence>
<dbReference type="GO" id="GO:0016020">
    <property type="term" value="C:membrane"/>
    <property type="evidence" value="ECO:0007669"/>
    <property type="project" value="InterPro"/>
</dbReference>
<keyword evidence="17" id="KW-1185">Reference proteome</keyword>
<evidence type="ECO:0000256" key="2">
    <source>
        <dbReference type="ARBA" id="ARBA00004477"/>
    </source>
</evidence>
<evidence type="ECO:0000256" key="11">
    <source>
        <dbReference type="ARBA" id="ARBA00023098"/>
    </source>
</evidence>
<gene>
    <name evidence="16" type="ORF">ADN00_02525</name>
</gene>
<keyword evidence="7" id="KW-0276">Fatty acid metabolism</keyword>
<evidence type="ECO:0000256" key="3">
    <source>
        <dbReference type="ARBA" id="ARBA00022516"/>
    </source>
</evidence>
<keyword evidence="5" id="KW-0479">Metal-binding</keyword>
<dbReference type="GO" id="GO:0005506">
    <property type="term" value="F:iron ion binding"/>
    <property type="evidence" value="ECO:0007669"/>
    <property type="project" value="InterPro"/>
</dbReference>
<keyword evidence="4 14" id="KW-0812">Transmembrane</keyword>
<evidence type="ECO:0000256" key="9">
    <source>
        <dbReference type="ARBA" id="ARBA00022989"/>
    </source>
</evidence>
<keyword evidence="8" id="KW-0862">Zinc</keyword>
<dbReference type="PANTHER" id="PTHR12863:SF1">
    <property type="entry name" value="FATTY ACID 2-HYDROXYLASE"/>
    <property type="match status" value="1"/>
</dbReference>
<dbReference type="Proteomes" id="UP000050417">
    <property type="component" value="Unassembled WGS sequence"/>
</dbReference>
<evidence type="ECO:0000256" key="1">
    <source>
        <dbReference type="ARBA" id="ARBA00001947"/>
    </source>
</evidence>
<evidence type="ECO:0000256" key="8">
    <source>
        <dbReference type="ARBA" id="ARBA00022833"/>
    </source>
</evidence>
<comment type="caution">
    <text evidence="16">The sequence shown here is derived from an EMBL/GenBank/DDBJ whole genome shotgun (WGS) entry which is preliminary data.</text>
</comment>
<comment type="cofactor">
    <cofactor evidence="1">
        <name>Zn(2+)</name>
        <dbReference type="ChEBI" id="CHEBI:29105"/>
    </cofactor>
</comment>
<evidence type="ECO:0000256" key="10">
    <source>
        <dbReference type="ARBA" id="ARBA00023002"/>
    </source>
</evidence>
<keyword evidence="11" id="KW-0443">Lipid metabolism</keyword>
<proteinExistence type="predicted"/>
<dbReference type="EMBL" id="LGCL01000011">
    <property type="protein sequence ID" value="KPL79574.1"/>
    <property type="molecule type" value="Genomic_DNA"/>
</dbReference>
<feature type="transmembrane region" description="Helical" evidence="14">
    <location>
        <begin position="20"/>
        <end position="45"/>
    </location>
</feature>
<dbReference type="GO" id="GO:0006633">
    <property type="term" value="P:fatty acid biosynthetic process"/>
    <property type="evidence" value="ECO:0007669"/>
    <property type="project" value="UniProtKB-KW"/>
</dbReference>
<keyword evidence="12 14" id="KW-0472">Membrane</keyword>
<keyword evidence="9 14" id="KW-1133">Transmembrane helix</keyword>
<keyword evidence="3" id="KW-0444">Lipid biosynthesis</keyword>
<accession>A0A0P6XHJ2</accession>
<evidence type="ECO:0000313" key="17">
    <source>
        <dbReference type="Proteomes" id="UP000050417"/>
    </source>
</evidence>
<dbReference type="Pfam" id="PF04116">
    <property type="entry name" value="FA_hydroxylase"/>
    <property type="match status" value="1"/>
</dbReference>
<dbReference type="GO" id="GO:0080132">
    <property type="term" value="F:fatty acid 2-hydroxylase activity"/>
    <property type="evidence" value="ECO:0007669"/>
    <property type="project" value="InterPro"/>
</dbReference>
<dbReference type="AlphaFoldDB" id="A0A0P6XHJ2"/>
<keyword evidence="10" id="KW-0560">Oxidoreductase</keyword>
<dbReference type="OrthoDB" id="9784228at2"/>
<evidence type="ECO:0000313" key="16">
    <source>
        <dbReference type="EMBL" id="KPL79574.1"/>
    </source>
</evidence>
<dbReference type="PANTHER" id="PTHR12863">
    <property type="entry name" value="FATTY ACID HYDROXYLASE"/>
    <property type="match status" value="1"/>
</dbReference>
<evidence type="ECO:0000256" key="4">
    <source>
        <dbReference type="ARBA" id="ARBA00022692"/>
    </source>
</evidence>
<evidence type="ECO:0000256" key="6">
    <source>
        <dbReference type="ARBA" id="ARBA00022824"/>
    </source>
</evidence>
<evidence type="ECO:0000256" key="12">
    <source>
        <dbReference type="ARBA" id="ARBA00023136"/>
    </source>
</evidence>
<dbReference type="InterPro" id="IPR006694">
    <property type="entry name" value="Fatty_acid_hydroxylase"/>
</dbReference>
<organism evidence="16 17">
    <name type="scientific">Ornatilinea apprima</name>
    <dbReference type="NCBI Taxonomy" id="1134406"/>
    <lineage>
        <taxon>Bacteria</taxon>
        <taxon>Bacillati</taxon>
        <taxon>Chloroflexota</taxon>
        <taxon>Anaerolineae</taxon>
        <taxon>Anaerolineales</taxon>
        <taxon>Anaerolineaceae</taxon>
        <taxon>Ornatilinea</taxon>
    </lineage>
</organism>
<evidence type="ECO:0000259" key="15">
    <source>
        <dbReference type="Pfam" id="PF04116"/>
    </source>
</evidence>
<dbReference type="RefSeq" id="WP_075061385.1">
    <property type="nucleotide sequence ID" value="NZ_LGCL01000011.1"/>
</dbReference>
<name>A0A0P6XHJ2_9CHLR</name>
<reference evidence="16 17" key="1">
    <citation type="submission" date="2015-07" db="EMBL/GenBank/DDBJ databases">
        <title>Genome sequence of Ornatilinea apprima DSM 23815.</title>
        <authorList>
            <person name="Hemp J."/>
            <person name="Ward L.M."/>
            <person name="Pace L.A."/>
            <person name="Fischer W.W."/>
        </authorList>
    </citation>
    <scope>NUCLEOTIDE SEQUENCE [LARGE SCALE GENOMIC DNA]</scope>
    <source>
        <strain evidence="16 17">P3M-1</strain>
    </source>
</reference>
<protein>
    <recommendedName>
        <fullName evidence="15">Fatty acid hydroxylase domain-containing protein</fullName>
    </recommendedName>
</protein>
<evidence type="ECO:0000256" key="7">
    <source>
        <dbReference type="ARBA" id="ARBA00022832"/>
    </source>
</evidence>
<dbReference type="InterPro" id="IPR014430">
    <property type="entry name" value="Scs7"/>
</dbReference>
<dbReference type="STRING" id="1134406.ADN00_02525"/>
<evidence type="ECO:0000256" key="5">
    <source>
        <dbReference type="ARBA" id="ARBA00022723"/>
    </source>
</evidence>
<keyword evidence="13" id="KW-0275">Fatty acid biosynthesis</keyword>